<dbReference type="GO" id="GO:0006355">
    <property type="term" value="P:regulation of DNA-templated transcription"/>
    <property type="evidence" value="ECO:0007669"/>
    <property type="project" value="InterPro"/>
</dbReference>
<dbReference type="PROSITE" id="PS50045">
    <property type="entry name" value="SIGMA54_INTERACT_4"/>
    <property type="match status" value="1"/>
</dbReference>
<dbReference type="EMBL" id="FNIE01000004">
    <property type="protein sequence ID" value="SDN49968.1"/>
    <property type="molecule type" value="Genomic_DNA"/>
</dbReference>
<evidence type="ECO:0000256" key="4">
    <source>
        <dbReference type="ARBA" id="ARBA00023163"/>
    </source>
</evidence>
<evidence type="ECO:0000256" key="5">
    <source>
        <dbReference type="SAM" id="MobiDB-lite"/>
    </source>
</evidence>
<gene>
    <name evidence="7" type="ORF">SAMN05216259_104332</name>
</gene>
<dbReference type="SUPFAM" id="SSF55781">
    <property type="entry name" value="GAF domain-like"/>
    <property type="match status" value="1"/>
</dbReference>
<dbReference type="Gene3D" id="1.10.8.60">
    <property type="match status" value="1"/>
</dbReference>
<dbReference type="GO" id="GO:0005524">
    <property type="term" value="F:ATP binding"/>
    <property type="evidence" value="ECO:0007669"/>
    <property type="project" value="UniProtKB-KW"/>
</dbReference>
<keyword evidence="1" id="KW-0547">Nucleotide-binding</keyword>
<proteinExistence type="predicted"/>
<dbReference type="Gene3D" id="3.30.450.40">
    <property type="match status" value="1"/>
</dbReference>
<keyword evidence="8" id="KW-1185">Reference proteome</keyword>
<name>A0A1H0BWC3_9ACTN</name>
<evidence type="ECO:0000259" key="6">
    <source>
        <dbReference type="PROSITE" id="PS50045"/>
    </source>
</evidence>
<dbReference type="Gene3D" id="1.10.10.60">
    <property type="entry name" value="Homeodomain-like"/>
    <property type="match status" value="1"/>
</dbReference>
<protein>
    <submittedName>
        <fullName evidence="7">Transcriptional regulator of acetoin/glycerol metabolism</fullName>
    </submittedName>
</protein>
<dbReference type="SUPFAM" id="SSF46689">
    <property type="entry name" value="Homeodomain-like"/>
    <property type="match status" value="1"/>
</dbReference>
<organism evidence="7 8">
    <name type="scientific">Actinacidiphila guanduensis</name>
    <dbReference type="NCBI Taxonomy" id="310781"/>
    <lineage>
        <taxon>Bacteria</taxon>
        <taxon>Bacillati</taxon>
        <taxon>Actinomycetota</taxon>
        <taxon>Actinomycetes</taxon>
        <taxon>Kitasatosporales</taxon>
        <taxon>Streptomycetaceae</taxon>
        <taxon>Actinacidiphila</taxon>
    </lineage>
</organism>
<dbReference type="PANTHER" id="PTHR32071:SF122">
    <property type="entry name" value="SIGMA FACTOR"/>
    <property type="match status" value="1"/>
</dbReference>
<dbReference type="STRING" id="310781.SAMN05216259_104332"/>
<dbReference type="InterPro" id="IPR058031">
    <property type="entry name" value="AAA_lid_NorR"/>
</dbReference>
<keyword evidence="2" id="KW-0067">ATP-binding</keyword>
<dbReference type="InterPro" id="IPR029016">
    <property type="entry name" value="GAF-like_dom_sf"/>
</dbReference>
<dbReference type="Proteomes" id="UP000199341">
    <property type="component" value="Unassembled WGS sequence"/>
</dbReference>
<evidence type="ECO:0000256" key="1">
    <source>
        <dbReference type="ARBA" id="ARBA00022741"/>
    </source>
</evidence>
<evidence type="ECO:0000256" key="3">
    <source>
        <dbReference type="ARBA" id="ARBA00023015"/>
    </source>
</evidence>
<dbReference type="InterPro" id="IPR002197">
    <property type="entry name" value="HTH_Fis"/>
</dbReference>
<sequence length="655" mass="69413">MEPADLPAREAAQGAAHPAAQAAQGAADAAAPARPRLGLERPVPHLNPVRARAVFMEGGSVSQAEVRSPILDSWQRSRFWGVDADRIQAPYNADFDPHSRLATAAGPVLDRLSDALDGTPMCLILTDSRGRVRDRRTGDRALHRHLDDICLAPGFSYAEEHVGTNGIGTAAEEGRTSHVFGSEHFSERLQRVSCAAAPIRNPSSGRVLGLIDLTSWQHSASPLMGALVREAAADIEERLLEIGSQRERAALRAFLTSRPNSRRALVTLTDGMLLADAAATEMLGPADHRRLREIAADLAARPERRLLLSDGRTVQVRGEPVAGTGRGGAPAGYLMELRVVAERREPAARPAARPLRLPGVSGSAPVFRAAAAQLVRLCEQARWTLVDGEAGTGKLELVRAAHRHVNPAGALAVHDAAGTRGGSSQWLQAVFRDLADDHGTVVLRHLDLLSPGDLLRLDGALRATAGRSGWVAALLTRDRRPAGGAPGGADAGPYPAGELPQAQAVPAVAALAGRFSAEVTVPPLRHRTADIPALAATLLARHSRDGGVQLSDAALRALCRAPWPGNVRQLEGSLRYAAAHRPGPVIDDADLPPALLSHAQHPLSPWESAERDMIVQALLENGGDKSKAARALGISRATIYRKVTAYGIRLGPEQG</sequence>
<dbReference type="Pfam" id="PF25601">
    <property type="entry name" value="AAA_lid_14"/>
    <property type="match status" value="1"/>
</dbReference>
<reference evidence="7 8" key="1">
    <citation type="submission" date="2016-10" db="EMBL/GenBank/DDBJ databases">
        <authorList>
            <person name="de Groot N.N."/>
        </authorList>
    </citation>
    <scope>NUCLEOTIDE SEQUENCE [LARGE SCALE GENOMIC DNA]</scope>
    <source>
        <strain evidence="7 8">CGMCC 4.2022</strain>
    </source>
</reference>
<dbReference type="GO" id="GO:0043565">
    <property type="term" value="F:sequence-specific DNA binding"/>
    <property type="evidence" value="ECO:0007669"/>
    <property type="project" value="InterPro"/>
</dbReference>
<evidence type="ECO:0000313" key="7">
    <source>
        <dbReference type="EMBL" id="SDN49968.1"/>
    </source>
</evidence>
<feature type="compositionally biased region" description="Low complexity" evidence="5">
    <location>
        <begin position="9"/>
        <end position="32"/>
    </location>
</feature>
<dbReference type="InterPro" id="IPR027417">
    <property type="entry name" value="P-loop_NTPase"/>
</dbReference>
<keyword evidence="3" id="KW-0805">Transcription regulation</keyword>
<dbReference type="AlphaFoldDB" id="A0A1H0BWC3"/>
<evidence type="ECO:0000313" key="8">
    <source>
        <dbReference type="Proteomes" id="UP000199341"/>
    </source>
</evidence>
<dbReference type="Pfam" id="PF02954">
    <property type="entry name" value="HTH_8"/>
    <property type="match status" value="1"/>
</dbReference>
<dbReference type="InterPro" id="IPR009057">
    <property type="entry name" value="Homeodomain-like_sf"/>
</dbReference>
<feature type="domain" description="Sigma-54 factor interaction" evidence="6">
    <location>
        <begin position="518"/>
        <end position="579"/>
    </location>
</feature>
<dbReference type="SUPFAM" id="SSF52540">
    <property type="entry name" value="P-loop containing nucleoside triphosphate hydrolases"/>
    <property type="match status" value="1"/>
</dbReference>
<feature type="region of interest" description="Disordered" evidence="5">
    <location>
        <begin position="1"/>
        <end position="32"/>
    </location>
</feature>
<evidence type="ECO:0000256" key="2">
    <source>
        <dbReference type="ARBA" id="ARBA00022840"/>
    </source>
</evidence>
<accession>A0A1H0BWC3</accession>
<dbReference type="PANTHER" id="PTHR32071">
    <property type="entry name" value="TRANSCRIPTIONAL REGULATORY PROTEIN"/>
    <property type="match status" value="1"/>
</dbReference>
<dbReference type="PRINTS" id="PR01590">
    <property type="entry name" value="HTHFIS"/>
</dbReference>
<dbReference type="InterPro" id="IPR002078">
    <property type="entry name" value="Sigma_54_int"/>
</dbReference>
<keyword evidence="4" id="KW-0804">Transcription</keyword>